<dbReference type="EnsemblPlants" id="OBART02G08120.1">
    <property type="protein sequence ID" value="OBART02G08120.1"/>
    <property type="gene ID" value="OBART02G08120"/>
</dbReference>
<accession>A0A0D3F289</accession>
<dbReference type="HOGENOM" id="CLU_3360502_0_0_1"/>
<keyword evidence="2" id="KW-1185">Reference proteome</keyword>
<evidence type="ECO:0000313" key="2">
    <source>
        <dbReference type="Proteomes" id="UP000026960"/>
    </source>
</evidence>
<protein>
    <submittedName>
        <fullName evidence="1">Uncharacterized protein</fullName>
    </submittedName>
</protein>
<evidence type="ECO:0000313" key="1">
    <source>
        <dbReference type="EnsemblPlants" id="OBART02G08120.1"/>
    </source>
</evidence>
<organism evidence="1">
    <name type="scientific">Oryza barthii</name>
    <dbReference type="NCBI Taxonomy" id="65489"/>
    <lineage>
        <taxon>Eukaryota</taxon>
        <taxon>Viridiplantae</taxon>
        <taxon>Streptophyta</taxon>
        <taxon>Embryophyta</taxon>
        <taxon>Tracheophyta</taxon>
        <taxon>Spermatophyta</taxon>
        <taxon>Magnoliopsida</taxon>
        <taxon>Liliopsida</taxon>
        <taxon>Poales</taxon>
        <taxon>Poaceae</taxon>
        <taxon>BOP clade</taxon>
        <taxon>Oryzoideae</taxon>
        <taxon>Oryzeae</taxon>
        <taxon>Oryzinae</taxon>
        <taxon>Oryza</taxon>
    </lineage>
</organism>
<dbReference type="Proteomes" id="UP000026960">
    <property type="component" value="Chromosome 2"/>
</dbReference>
<proteinExistence type="predicted"/>
<reference evidence="1" key="2">
    <citation type="submission" date="2015-03" db="UniProtKB">
        <authorList>
            <consortium name="EnsemblPlants"/>
        </authorList>
    </citation>
    <scope>IDENTIFICATION</scope>
</reference>
<dbReference type="PaxDb" id="65489-OBART02G08120.1"/>
<name>A0A0D3F289_9ORYZ</name>
<sequence length="36" mass="4173">MGLYMVSLKKVILTKDNLTKRKWGQTNVVPSAMHKR</sequence>
<reference evidence="1" key="1">
    <citation type="journal article" date="2009" name="Rice">
        <title>De Novo Next Generation Sequencing of Plant Genomes.</title>
        <authorList>
            <person name="Rounsley S."/>
            <person name="Marri P.R."/>
            <person name="Yu Y."/>
            <person name="He R."/>
            <person name="Sisneros N."/>
            <person name="Goicoechea J.L."/>
            <person name="Lee S.J."/>
            <person name="Angelova A."/>
            <person name="Kudrna D."/>
            <person name="Luo M."/>
            <person name="Affourtit J."/>
            <person name="Desany B."/>
            <person name="Knight J."/>
            <person name="Niazi F."/>
            <person name="Egholm M."/>
            <person name="Wing R.A."/>
        </authorList>
    </citation>
    <scope>NUCLEOTIDE SEQUENCE [LARGE SCALE GENOMIC DNA]</scope>
    <source>
        <strain evidence="1">cv. IRGC 105608</strain>
    </source>
</reference>
<dbReference type="Gramene" id="OBART02G08120.1">
    <property type="protein sequence ID" value="OBART02G08120.1"/>
    <property type="gene ID" value="OBART02G08120"/>
</dbReference>
<dbReference type="AlphaFoldDB" id="A0A0D3F289"/>